<name>A0A371CRU2_9APHY</name>
<evidence type="ECO:0000256" key="1">
    <source>
        <dbReference type="SAM" id="MobiDB-lite"/>
    </source>
</evidence>
<evidence type="ECO:0000313" key="2">
    <source>
        <dbReference type="EMBL" id="RDX43015.1"/>
    </source>
</evidence>
<dbReference type="AlphaFoldDB" id="A0A371CRU2"/>
<dbReference type="EMBL" id="KZ857472">
    <property type="protein sequence ID" value="RDX43015.1"/>
    <property type="molecule type" value="Genomic_DNA"/>
</dbReference>
<evidence type="ECO:0000313" key="3">
    <source>
        <dbReference type="Proteomes" id="UP000256964"/>
    </source>
</evidence>
<reference evidence="2 3" key="1">
    <citation type="journal article" date="2018" name="Biotechnol. Biofuels">
        <title>Integrative visual omics of the white-rot fungus Polyporus brumalis exposes the biotechnological potential of its oxidative enzymes for delignifying raw plant biomass.</title>
        <authorList>
            <person name="Miyauchi S."/>
            <person name="Rancon A."/>
            <person name="Drula E."/>
            <person name="Hage H."/>
            <person name="Chaduli D."/>
            <person name="Favel A."/>
            <person name="Grisel S."/>
            <person name="Henrissat B."/>
            <person name="Herpoel-Gimbert I."/>
            <person name="Ruiz-Duenas F.J."/>
            <person name="Chevret D."/>
            <person name="Hainaut M."/>
            <person name="Lin J."/>
            <person name="Wang M."/>
            <person name="Pangilinan J."/>
            <person name="Lipzen A."/>
            <person name="Lesage-Meessen L."/>
            <person name="Navarro D."/>
            <person name="Riley R."/>
            <person name="Grigoriev I.V."/>
            <person name="Zhou S."/>
            <person name="Raouche S."/>
            <person name="Rosso M.N."/>
        </authorList>
    </citation>
    <scope>NUCLEOTIDE SEQUENCE [LARGE SCALE GENOMIC DNA]</scope>
    <source>
        <strain evidence="2 3">BRFM 1820</strain>
    </source>
</reference>
<organism evidence="2 3">
    <name type="scientific">Lentinus brumalis</name>
    <dbReference type="NCBI Taxonomy" id="2498619"/>
    <lineage>
        <taxon>Eukaryota</taxon>
        <taxon>Fungi</taxon>
        <taxon>Dikarya</taxon>
        <taxon>Basidiomycota</taxon>
        <taxon>Agaricomycotina</taxon>
        <taxon>Agaricomycetes</taxon>
        <taxon>Polyporales</taxon>
        <taxon>Polyporaceae</taxon>
        <taxon>Lentinus</taxon>
    </lineage>
</organism>
<feature type="region of interest" description="Disordered" evidence="1">
    <location>
        <begin position="443"/>
        <end position="488"/>
    </location>
</feature>
<sequence>MQPRESEVTVVPTEPEGNSLDAVLLVLLPHVPNNNGDAPAILTGIPQPRYAVASMRTLLDNLARLLLLIPGCSSVSLAMSDGQLCVSATSSDWVRIRSQLSEWIRHFNQSVDYKSQVVELRDALGFSIYGAIYKEWVVLAREGCEQLIRGLERFFARQSPPGPSSVDVWLVELHRGLSAVIKSLPEDNRALGSMNNYRAIYAAVESLWKMRRTYSEEQEYFLMIHFDTQSKVFLKDITVVFETIRALTDDRTARHLPQGLELCWVNLPAPCRFEANMTEDRLTLLDSHLDRRINWHRAIKRMRRYIAPKAQQAYKYSLGLHPSSGECYVAEDAVPHCEMALVQYILDKKMDSVDYVACAPTPCWPCRAYTQVVFAVHNRPITLGNYSARARVELPWVCPPGVSTEAKQKLYDYCLWVLEQAVGAVYVQEEEEEVGLPEPIVTDAEAAEHMRNYTVDRVEGSEETEDIEDTEDTSEDEEDSDDSFDIYK</sequence>
<feature type="compositionally biased region" description="Acidic residues" evidence="1">
    <location>
        <begin position="461"/>
        <end position="488"/>
    </location>
</feature>
<gene>
    <name evidence="2" type="ORF">OH76DRAFT_1246918</name>
</gene>
<proteinExistence type="predicted"/>
<accession>A0A371CRU2</accession>
<keyword evidence="3" id="KW-1185">Reference proteome</keyword>
<protein>
    <submittedName>
        <fullName evidence="2">Uncharacterized protein</fullName>
    </submittedName>
</protein>
<feature type="compositionally biased region" description="Basic and acidic residues" evidence="1">
    <location>
        <begin position="446"/>
        <end position="460"/>
    </location>
</feature>
<dbReference type="Proteomes" id="UP000256964">
    <property type="component" value="Unassembled WGS sequence"/>
</dbReference>